<gene>
    <name evidence="1" type="ORF">Adt_45711</name>
</gene>
<proteinExistence type="predicted"/>
<comment type="caution">
    <text evidence="1">The sequence shown here is derived from an EMBL/GenBank/DDBJ whole genome shotgun (WGS) entry which is preliminary data.</text>
</comment>
<evidence type="ECO:0000313" key="1">
    <source>
        <dbReference type="EMBL" id="KAL2462291.1"/>
    </source>
</evidence>
<sequence>MDTQPGLGLLQTMAIRACGIFDLDCIKLVRQSKCVYDFLLSSLSSLYTHTVFHLNLTFSMVNSSPNDAGLKVLCPCPWPDQNCTSLESPHIKRFSGSTNIH</sequence>
<dbReference type="AlphaFoldDB" id="A0ABD1PEE4"/>
<accession>A0ABD1PEE4</accession>
<protein>
    <submittedName>
        <fullName evidence="1">Uncharacterized protein</fullName>
    </submittedName>
</protein>
<name>A0ABD1PEE4_9LAMI</name>
<dbReference type="EMBL" id="JBFOLK010000014">
    <property type="protein sequence ID" value="KAL2462291.1"/>
    <property type="molecule type" value="Genomic_DNA"/>
</dbReference>
<dbReference type="Proteomes" id="UP001604336">
    <property type="component" value="Unassembled WGS sequence"/>
</dbReference>
<organism evidence="1 2">
    <name type="scientific">Abeliophyllum distichum</name>
    <dbReference type="NCBI Taxonomy" id="126358"/>
    <lineage>
        <taxon>Eukaryota</taxon>
        <taxon>Viridiplantae</taxon>
        <taxon>Streptophyta</taxon>
        <taxon>Embryophyta</taxon>
        <taxon>Tracheophyta</taxon>
        <taxon>Spermatophyta</taxon>
        <taxon>Magnoliopsida</taxon>
        <taxon>eudicotyledons</taxon>
        <taxon>Gunneridae</taxon>
        <taxon>Pentapetalae</taxon>
        <taxon>asterids</taxon>
        <taxon>lamiids</taxon>
        <taxon>Lamiales</taxon>
        <taxon>Oleaceae</taxon>
        <taxon>Forsythieae</taxon>
        <taxon>Abeliophyllum</taxon>
    </lineage>
</organism>
<reference evidence="2" key="1">
    <citation type="submission" date="2024-07" db="EMBL/GenBank/DDBJ databases">
        <title>Two chromosome-level genome assemblies of Korean endemic species Abeliophyllum distichum and Forsythia ovata (Oleaceae).</title>
        <authorList>
            <person name="Jang H."/>
        </authorList>
    </citation>
    <scope>NUCLEOTIDE SEQUENCE [LARGE SCALE GENOMIC DNA]</scope>
</reference>
<evidence type="ECO:0000313" key="2">
    <source>
        <dbReference type="Proteomes" id="UP001604336"/>
    </source>
</evidence>
<keyword evidence="2" id="KW-1185">Reference proteome</keyword>